<dbReference type="Proteomes" id="UP001347796">
    <property type="component" value="Unassembled WGS sequence"/>
</dbReference>
<comment type="caution">
    <text evidence="1">The sequence shown here is derived from an EMBL/GenBank/DDBJ whole genome shotgun (WGS) entry which is preliminary data.</text>
</comment>
<gene>
    <name evidence="1" type="ORF">SNE40_016205</name>
</gene>
<reference evidence="1 2" key="1">
    <citation type="submission" date="2024-01" db="EMBL/GenBank/DDBJ databases">
        <title>The genome of the rayed Mediterranean limpet Patella caerulea (Linnaeus, 1758).</title>
        <authorList>
            <person name="Anh-Thu Weber A."/>
            <person name="Halstead-Nussloch G."/>
        </authorList>
    </citation>
    <scope>NUCLEOTIDE SEQUENCE [LARGE SCALE GENOMIC DNA]</scope>
    <source>
        <strain evidence="1">AATW-2023a</strain>
        <tissue evidence="1">Whole specimen</tissue>
    </source>
</reference>
<evidence type="ECO:0000313" key="1">
    <source>
        <dbReference type="EMBL" id="KAK6172578.1"/>
    </source>
</evidence>
<dbReference type="CDD" id="cd20237">
    <property type="entry name" value="PFM_LIN24-like"/>
    <property type="match status" value="1"/>
</dbReference>
<dbReference type="AlphaFoldDB" id="A0AAN8JCR5"/>
<organism evidence="1 2">
    <name type="scientific">Patella caerulea</name>
    <name type="common">Rayed Mediterranean limpet</name>
    <dbReference type="NCBI Taxonomy" id="87958"/>
    <lineage>
        <taxon>Eukaryota</taxon>
        <taxon>Metazoa</taxon>
        <taxon>Spiralia</taxon>
        <taxon>Lophotrochozoa</taxon>
        <taxon>Mollusca</taxon>
        <taxon>Gastropoda</taxon>
        <taxon>Patellogastropoda</taxon>
        <taxon>Patelloidea</taxon>
        <taxon>Patellidae</taxon>
        <taxon>Patella</taxon>
    </lineage>
</organism>
<name>A0AAN8JCR5_PATCE</name>
<dbReference type="PANTHER" id="PTHR39369">
    <property type="entry name" value="LIN-24 (TWENTY-FOUR) LIKE"/>
    <property type="match status" value="1"/>
</dbReference>
<evidence type="ECO:0000313" key="2">
    <source>
        <dbReference type="Proteomes" id="UP001347796"/>
    </source>
</evidence>
<sequence>MSAAVNVLDLNEVIRRFAWNRLYTKSNFVKKLLLEEKDYYVDVDWKGVTVDHNIQRLSLRPSNRTYDTPFGKINAGSRWISLFTCDFENQSDSKQSHNFCGKRETTTWVGVDLKTCYTIAKDVNISINLPSQFSKYRAGRDNGVSVSKVKGEVFKEIITWEVNSHVDVKPGWRAVAELLAMEESHVMDFEITTSLFVPRGKVPIWFRRRSDDRISHLVELDPEDFITAFRNKNVGGVLEDDECRLVSILKEMVIEQTGEESNFTCLQFTTAGSSAMVAWSDQKVDIRTEPMDVIDEEMSRTV</sequence>
<protein>
    <submittedName>
        <fullName evidence="1">Uncharacterized protein</fullName>
    </submittedName>
</protein>
<proteinExistence type="predicted"/>
<keyword evidence="2" id="KW-1185">Reference proteome</keyword>
<accession>A0AAN8JCR5</accession>
<dbReference type="EMBL" id="JAZGQO010000011">
    <property type="protein sequence ID" value="KAK6172578.1"/>
    <property type="molecule type" value="Genomic_DNA"/>
</dbReference>
<dbReference type="PANTHER" id="PTHR39369:SF6">
    <property type="entry name" value="LIN-24 (TWENTY-FOUR) LIKE"/>
    <property type="match status" value="1"/>
</dbReference>